<gene>
    <name evidence="2" type="primary">CYC2_10</name>
    <name evidence="2" type="ORF">FOZ63_015589</name>
</gene>
<dbReference type="InterPro" id="IPR036915">
    <property type="entry name" value="Cyclin-like_sf"/>
</dbReference>
<reference evidence="2 3" key="1">
    <citation type="submission" date="2020-04" db="EMBL/GenBank/DDBJ databases">
        <title>Perkinsus olseni comparative genomics.</title>
        <authorList>
            <person name="Bogema D.R."/>
        </authorList>
    </citation>
    <scope>NUCLEOTIDE SEQUENCE [LARGE SCALE GENOMIC DNA]</scope>
    <source>
        <strain evidence="2 3">ATCC PRA-207</strain>
    </source>
</reference>
<accession>A0A7J6QE89</accession>
<dbReference type="Gene3D" id="1.10.472.10">
    <property type="entry name" value="Cyclin-like"/>
    <property type="match status" value="1"/>
</dbReference>
<evidence type="ECO:0000256" key="1">
    <source>
        <dbReference type="SAM" id="MobiDB-lite"/>
    </source>
</evidence>
<dbReference type="CDD" id="cd20558">
    <property type="entry name" value="CYCLIN_ScPCL7-like"/>
    <property type="match status" value="1"/>
</dbReference>
<dbReference type="Pfam" id="PF08613">
    <property type="entry name" value="Cyclin"/>
    <property type="match status" value="1"/>
</dbReference>
<evidence type="ECO:0000313" key="3">
    <source>
        <dbReference type="Proteomes" id="UP000553632"/>
    </source>
</evidence>
<dbReference type="PANTHER" id="PTHR15615">
    <property type="match status" value="1"/>
</dbReference>
<feature type="region of interest" description="Disordered" evidence="1">
    <location>
        <begin position="1260"/>
        <end position="1285"/>
    </location>
</feature>
<evidence type="ECO:0000313" key="2">
    <source>
        <dbReference type="EMBL" id="KAF4706578.1"/>
    </source>
</evidence>
<sequence length="2081" mass="228501">MATTKSSKHEGSAFVEEVKKVERADSILSGAGTPSTVGDLTPGFRGRLDSSDPFWGLEFTHEMAVEALRKEIGKRVYSRMRTAEDSTKGGRTWRLDPADFDMGRMFADGEESDGYVMKFADFDMEGFFMDPSPPPEGAPVDWKLWEIELFGPMREDVKGMFKAEPVEKERFVTPHGHDYDTIDESELCDFWQCWSMSPVEAVEAVDAVREVLKDPVYVLSIAPSVVHDAHWLSLVRPTVDVEYPIMTRPTNSLPLALLAMARSQATLCRAMMPVLAGGAKLAHLQALLVRLKYHQLVEADPRVKEGYRRKLIGRKLIARFPTDAWPSSRWLGPFEKLYTMAQVVFVRDINALRDLLGDRHISGRAVALAGECPGLAVARAATAARVLLVEGPEMLNMKNDDVSSMAQEVAAMIVSSAMDTPWPAFQSSPLQLEPGAAPFSHRFERDPWVPLSRLAVAFADTTGPLRCQQWKEREPSKYTVLVERLARGIEDGRVYMGPRYLPASYPLPDRVRCSLDLLSWALLHQPQRCRLPPRDALSPLTNYSDYAALRVADLIAGVQDLLRLLRPGVWAHAQWLRWSTAGSPPAQAPTYGADAFAWKRSTEEGREALAVRVPPPPCRTVIDAVGSAAAVPVDHLASYIEMRNTEVGQSWRGYPALDRLAYRVASIVKWSAVLTLMYTTVPSVEMLPSRLAAQASVLTCGLLSLGWCSGQGLWLGVLGAWFKIPRTLYGEWPVDDYVIIVALTSMSRRSGLPASLSFPSLQEWVLSTIALPSLFPAVGIQAVWLYLIGSVLGNLFCREMQGQAGMAAVLGYMLGSSLVYGLQSDDTPLSLLAFHDLGPMSFALLYGMAVLATHEAFTPRAKKALGRRVWLKSCMAVMLAGMLHRCFPPQCLMAPRPPSSADGPSGCPGRVTRQYLADLGARASAEATRRSRDSDAADDGGAATTTPSPHQTTSSPSSGVPSPEPTWSEGTSVLLDTLPNTLAERIGLPPPVLVCQPEPVLECSWSSWASSTSTAHHLEEPSKPLPVRELITPVFPSAVGRMGFMPVSAVASACLYSVYDAVSRNGAPCCGLAKTITGPWQGGWRPCCFCQMTSLVRITAASLPSQLAQLEVATLSRRGSSRGSSPSSAERPMEVVSVEDDDDFEVSEGVSEGPGGGTPSVYECSASVLTTPDVLSIHDDIIFTIDEALLAEHVALRTLKSLRDHASVGDRAAAARCPPPPNTSRLNEGSKRLPMDYLGLITAFDRLMVEEEFLASLERRQKPRRQPRVERSLAAWSGNSKPSRRCQTLPYAQQALLLPSPRFPQRPNPSVNSMTHCPGQSCKPAIEPGRGQGHFPIDGGMVERRSRPFGCAPSAPPPLESSSHLLARYVLRDIYFVVEIIQALEQGRWGCIRVAPPRRPAYFSINRNWSMQRTVACQASPRDRLSVDKTAGPQRMALPRRRVSEAVRSRVDRESIVYREPAHGNDARWKSVVDGPALTGRTEGTWRLVKRADADCRPPADHHEALAQGQQDGEVRNAVNAEVSFFLFGTTEDGGAPTPASRIAWSGAGSSGGSGPDDLHSEGRPGPTDDEYRSAEEAADLFVRDLTSRCMCRLIARSILDTLLLRISVSLVVDPRLTHAYHIDAGEEASDGVMPVSPVSVGVQCSISRAPSGPGLGATPSRVEQRQNVACQTEPPRPSHLRLLLLMAARRRLEQQQQQRESSRPGQHHPWRQTLGATPGNRPWPTPYVVQSESMLLSGRQKYVSTTCDETVRVGIPLTYERKIIRRGEGAFQSATPVSPFDGMEHTHRQKQQRRDFSSCQRLKAGYDSLAKPTTLVEFLPSMIAILKRLVELGDAATESLGPGELTRFHAVRVPAIPLDVYLKRLARKFNCSNSCFVVALIYIDRVNMCRGGTFRINSYSIYRVLLSALLVSTKFYDDCYYSNGDYARFSGVRVAELNSLELGFLKLINWSLTVTPDQYETYRTLLSIQSFSATQTKAAASMEVQPHHLSKAEVPHSVREETTRTPVPYYRRSSGPAAIVVDNCQGLCCPPTSCRFPDHHCSPAAARHESTGLGKRLKGPTCHSAAIVNYRGLYARAMQF</sequence>
<feature type="region of interest" description="Disordered" evidence="1">
    <location>
        <begin position="1537"/>
        <end position="1573"/>
    </location>
</feature>
<feature type="compositionally biased region" description="Acidic residues" evidence="1">
    <location>
        <begin position="1137"/>
        <end position="1146"/>
    </location>
</feature>
<feature type="region of interest" description="Disordered" evidence="1">
    <location>
        <begin position="1775"/>
        <end position="1795"/>
    </location>
</feature>
<feature type="compositionally biased region" description="Low complexity" evidence="1">
    <location>
        <begin position="1116"/>
        <end position="1128"/>
    </location>
</feature>
<comment type="caution">
    <text evidence="2">The sequence shown here is derived from an EMBL/GenBank/DDBJ whole genome shotgun (WGS) entry which is preliminary data.</text>
</comment>
<protein>
    <submittedName>
        <fullName evidence="2">Mitochondrial peripheral inner membrane protein</fullName>
    </submittedName>
</protein>
<feature type="region of interest" description="Disordered" evidence="1">
    <location>
        <begin position="1694"/>
        <end position="1727"/>
    </location>
</feature>
<organism evidence="2 3">
    <name type="scientific">Perkinsus olseni</name>
    <name type="common">Perkinsus atlanticus</name>
    <dbReference type="NCBI Taxonomy" id="32597"/>
    <lineage>
        <taxon>Eukaryota</taxon>
        <taxon>Sar</taxon>
        <taxon>Alveolata</taxon>
        <taxon>Perkinsozoa</taxon>
        <taxon>Perkinsea</taxon>
        <taxon>Perkinsida</taxon>
        <taxon>Perkinsidae</taxon>
        <taxon>Perkinsus</taxon>
    </lineage>
</organism>
<dbReference type="SUPFAM" id="SSF47954">
    <property type="entry name" value="Cyclin-like"/>
    <property type="match status" value="1"/>
</dbReference>
<dbReference type="EMBL" id="JABANO010033590">
    <property type="protein sequence ID" value="KAF4706578.1"/>
    <property type="molecule type" value="Genomic_DNA"/>
</dbReference>
<dbReference type="GO" id="GO:0019901">
    <property type="term" value="F:protein kinase binding"/>
    <property type="evidence" value="ECO:0007669"/>
    <property type="project" value="InterPro"/>
</dbReference>
<name>A0A7J6QE89_PEROL</name>
<dbReference type="PANTHER" id="PTHR15615:SF108">
    <property type="entry name" value="PROTEIN CNPPD1"/>
    <property type="match status" value="1"/>
</dbReference>
<proteinExistence type="predicted"/>
<feature type="region of interest" description="Disordered" evidence="1">
    <location>
        <begin position="922"/>
        <end position="971"/>
    </location>
</feature>
<feature type="region of interest" description="Disordered" evidence="1">
    <location>
        <begin position="1210"/>
        <end position="1230"/>
    </location>
</feature>
<feature type="region of interest" description="Disordered" evidence="1">
    <location>
        <begin position="1114"/>
        <end position="1158"/>
    </location>
</feature>
<dbReference type="InterPro" id="IPR013922">
    <property type="entry name" value="Cyclin_PHO80-like"/>
</dbReference>
<feature type="compositionally biased region" description="Low complexity" evidence="1">
    <location>
        <begin position="939"/>
        <end position="961"/>
    </location>
</feature>
<keyword evidence="3" id="KW-1185">Reference proteome</keyword>
<dbReference type="Proteomes" id="UP000553632">
    <property type="component" value="Unassembled WGS sequence"/>
</dbReference>
<feature type="compositionally biased region" description="Basic and acidic residues" evidence="1">
    <location>
        <begin position="1783"/>
        <end position="1795"/>
    </location>
</feature>